<protein>
    <submittedName>
        <fullName evidence="3">Uncharacterized protein</fullName>
    </submittedName>
</protein>
<dbReference type="Proteomes" id="UP000269351">
    <property type="component" value="Chromosome"/>
</dbReference>
<dbReference type="EMBL" id="JACGET010000013">
    <property type="protein sequence ID" value="MBN3106878.1"/>
    <property type="molecule type" value="Genomic_DNA"/>
</dbReference>
<name>A0A3S0XXD3_9GAMM</name>
<accession>A0A3S0XXD3</accession>
<dbReference type="Proteomes" id="UP000762586">
    <property type="component" value="Unassembled WGS sequence"/>
</dbReference>
<keyword evidence="5" id="KW-1185">Reference proteome</keyword>
<organism evidence="3 4">
    <name type="scientific">Pectobacterium brasiliense</name>
    <dbReference type="NCBI Taxonomy" id="180957"/>
    <lineage>
        <taxon>Bacteria</taxon>
        <taxon>Pseudomonadati</taxon>
        <taxon>Pseudomonadota</taxon>
        <taxon>Gammaproteobacteria</taxon>
        <taxon>Enterobacterales</taxon>
        <taxon>Pectobacteriaceae</taxon>
        <taxon>Pectobacterium</taxon>
    </lineage>
</organism>
<proteinExistence type="predicted"/>
<gene>
    <name evidence="3" type="ORF">F126LOC_008545</name>
    <name evidence="2" type="ORF">H4F48_12440</name>
</gene>
<reference evidence="3 4" key="2">
    <citation type="submission" date="2020-11" db="EMBL/GenBank/DDBJ databases">
        <title>Complete genome sequence of Pectobacterium brasiliense strain F126.</title>
        <authorList>
            <person name="Miroshnikov K."/>
            <person name="Vo T.N.H."/>
            <person name="Khodykina M.V."/>
            <person name="Kabanova A.P."/>
            <person name="Shneider M."/>
            <person name="Korzhenkov A."/>
            <person name="Toschakov S.V."/>
            <person name="Miroshnikov K.A."/>
            <person name="Ignatov A.N."/>
            <person name="Mikhailova Y.V."/>
            <person name="Shelenkov A."/>
            <person name="Yanushevich Y.G."/>
            <person name="Evseev P.V."/>
        </authorList>
    </citation>
    <scope>NUCLEOTIDE SEQUENCE [LARGE SCALE GENOMIC DNA]</scope>
    <source>
        <strain evidence="3 4">F126</strain>
    </source>
</reference>
<evidence type="ECO:0000256" key="1">
    <source>
        <dbReference type="SAM" id="MobiDB-lite"/>
    </source>
</evidence>
<feature type="region of interest" description="Disordered" evidence="1">
    <location>
        <begin position="249"/>
        <end position="270"/>
    </location>
</feature>
<dbReference type="AlphaFoldDB" id="A0A3S0XXD3"/>
<dbReference type="RefSeq" id="WP_119870833.1">
    <property type="nucleotide sequence ID" value="NZ_BSWF01000006.1"/>
</dbReference>
<evidence type="ECO:0000313" key="4">
    <source>
        <dbReference type="Proteomes" id="UP000269351"/>
    </source>
</evidence>
<evidence type="ECO:0000313" key="2">
    <source>
        <dbReference type="EMBL" id="MBN3106878.1"/>
    </source>
</evidence>
<reference evidence="2 5" key="1">
    <citation type="submission" date="2020-07" db="EMBL/GenBank/DDBJ databases">
        <title>A pangenomic view of the genus Pectobacterium provides insights into genome organization, phylogeny, and virulence.</title>
        <authorList>
            <person name="Jonkheer E."/>
            <person name="Brankovics B."/>
            <person name="Houwers I."/>
            <person name="Van Der Wolf J."/>
            <person name="Bonants P."/>
            <person name="Vreeburg R."/>
            <person name="Bollema R."/>
            <person name="De Haan J."/>
            <person name="Berke L."/>
            <person name="De Ridder D."/>
            <person name="Smit S."/>
            <person name="Van Der Lee T.A.J."/>
        </authorList>
    </citation>
    <scope>NUCLEOTIDE SEQUENCE [LARGE SCALE GENOMIC DNA]</scope>
    <source>
        <strain evidence="2 5">NAK:384</strain>
    </source>
</reference>
<dbReference type="EMBL" id="CP065031">
    <property type="protein sequence ID" value="QPK25807.1"/>
    <property type="molecule type" value="Genomic_DNA"/>
</dbReference>
<sequence>MNYGKKEEIINPAVKVDSLILQLDKILGSSGNIQIRQSLTAARREKFTSVSDYLAVTLENISFISLQQKYSEILEITAEIIANIEDEPYFNNITLPSLPEISSSDVNNIKEFIRYVVIIKEAIQPLIDDEKNLNKKNQFLSAINNKKRILEKGFFYEFTDGDLKRIQLIINELRECISNSELFEDNHRSRLLKRLEALQSEMHKKMGDIDRIWGLVGDAGVVIGKFGKDAKPFVDRIKELSQIAWKTQARAEELPSSSINPLLERKNGDT</sequence>
<evidence type="ECO:0000313" key="5">
    <source>
        <dbReference type="Proteomes" id="UP000762586"/>
    </source>
</evidence>
<evidence type="ECO:0000313" key="3">
    <source>
        <dbReference type="EMBL" id="QPK25807.1"/>
    </source>
</evidence>